<gene>
    <name evidence="2" type="ORF">CCHR01_19261</name>
</gene>
<feature type="region of interest" description="Disordered" evidence="1">
    <location>
        <begin position="1"/>
        <end position="38"/>
    </location>
</feature>
<organism evidence="2 3">
    <name type="scientific">Colletotrichum chrysophilum</name>
    <dbReference type="NCBI Taxonomy" id="1836956"/>
    <lineage>
        <taxon>Eukaryota</taxon>
        <taxon>Fungi</taxon>
        <taxon>Dikarya</taxon>
        <taxon>Ascomycota</taxon>
        <taxon>Pezizomycotina</taxon>
        <taxon>Sordariomycetes</taxon>
        <taxon>Hypocreomycetidae</taxon>
        <taxon>Glomerellales</taxon>
        <taxon>Glomerellaceae</taxon>
        <taxon>Colletotrichum</taxon>
        <taxon>Colletotrichum gloeosporioides species complex</taxon>
    </lineage>
</organism>
<accession>A0AAD9A021</accession>
<dbReference type="EMBL" id="JAQOWY010000904">
    <property type="protein sequence ID" value="KAK1838120.1"/>
    <property type="molecule type" value="Genomic_DNA"/>
</dbReference>
<protein>
    <submittedName>
        <fullName evidence="2">Uncharacterized protein</fullName>
    </submittedName>
</protein>
<comment type="caution">
    <text evidence="2">The sequence shown here is derived from an EMBL/GenBank/DDBJ whole genome shotgun (WGS) entry which is preliminary data.</text>
</comment>
<evidence type="ECO:0000313" key="2">
    <source>
        <dbReference type="EMBL" id="KAK1838120.1"/>
    </source>
</evidence>
<feature type="compositionally biased region" description="Pro residues" evidence="1">
    <location>
        <begin position="135"/>
        <end position="147"/>
    </location>
</feature>
<name>A0AAD9A021_9PEZI</name>
<sequence length="231" mass="25031">MVKLSSALSPPFPTQQTATQLRTRRGSQAHWRDPKRRLPPFGDALQLLVCALPTPRAKQQAAQHSDGHHRQRSFVVAGSPKALPISSRQRGTEISVCKITLKVAADSGSDGTLAPKGSNRQASWETSLSTSPLPTSLPSPKGKPPLNPSSREPSYIDDAAETKIFPSTQHQIQFARGYGLRAKSYRAVSWPRPSCPGASSVVDQRLTSASTSFPSTAVRRLLPTHPCPRQN</sequence>
<evidence type="ECO:0000256" key="1">
    <source>
        <dbReference type="SAM" id="MobiDB-lite"/>
    </source>
</evidence>
<evidence type="ECO:0000313" key="3">
    <source>
        <dbReference type="Proteomes" id="UP001243330"/>
    </source>
</evidence>
<reference evidence="2" key="1">
    <citation type="submission" date="2023-01" db="EMBL/GenBank/DDBJ databases">
        <title>Colletotrichum chrysophilum M932 genome sequence.</title>
        <authorList>
            <person name="Baroncelli R."/>
        </authorList>
    </citation>
    <scope>NUCLEOTIDE SEQUENCE</scope>
    <source>
        <strain evidence="2">M932</strain>
    </source>
</reference>
<dbReference type="AlphaFoldDB" id="A0AAD9A021"/>
<feature type="compositionally biased region" description="Basic residues" evidence="1">
    <location>
        <begin position="22"/>
        <end position="38"/>
    </location>
</feature>
<dbReference type="Proteomes" id="UP001243330">
    <property type="component" value="Unassembled WGS sequence"/>
</dbReference>
<feature type="region of interest" description="Disordered" evidence="1">
    <location>
        <begin position="107"/>
        <end position="154"/>
    </location>
</feature>
<proteinExistence type="predicted"/>
<keyword evidence="3" id="KW-1185">Reference proteome</keyword>